<keyword evidence="1" id="KW-0472">Membrane</keyword>
<comment type="caution">
    <text evidence="2">The sequence shown here is derived from an EMBL/GenBank/DDBJ whole genome shotgun (WGS) entry which is preliminary data.</text>
</comment>
<protein>
    <submittedName>
        <fullName evidence="2">Uncharacterized protein</fullName>
    </submittedName>
</protein>
<evidence type="ECO:0000256" key="1">
    <source>
        <dbReference type="SAM" id="Phobius"/>
    </source>
</evidence>
<dbReference type="AlphaFoldDB" id="A0A1W0X3G3"/>
<dbReference type="Proteomes" id="UP000192578">
    <property type="component" value="Unassembled WGS sequence"/>
</dbReference>
<dbReference type="EMBL" id="MTYJ01000020">
    <property type="protein sequence ID" value="OQV21854.1"/>
    <property type="molecule type" value="Genomic_DNA"/>
</dbReference>
<gene>
    <name evidence="2" type="ORF">BV898_04068</name>
</gene>
<evidence type="ECO:0000313" key="2">
    <source>
        <dbReference type="EMBL" id="OQV21854.1"/>
    </source>
</evidence>
<keyword evidence="1" id="KW-1133">Transmembrane helix</keyword>
<reference evidence="3" key="1">
    <citation type="submission" date="2017-01" db="EMBL/GenBank/DDBJ databases">
        <title>Comparative genomics of anhydrobiosis in the tardigrade Hypsibius dujardini.</title>
        <authorList>
            <person name="Yoshida Y."/>
            <person name="Koutsovoulos G."/>
            <person name="Laetsch D."/>
            <person name="Stevens L."/>
            <person name="Kumar S."/>
            <person name="Horikawa D."/>
            <person name="Ishino K."/>
            <person name="Komine S."/>
            <person name="Tomita M."/>
            <person name="Blaxter M."/>
            <person name="Arakawa K."/>
        </authorList>
    </citation>
    <scope>NUCLEOTIDE SEQUENCE [LARGE SCALE GENOMIC DNA]</scope>
    <source>
        <strain evidence="3">Z151</strain>
    </source>
</reference>
<proteinExistence type="predicted"/>
<keyword evidence="3" id="KW-1185">Reference proteome</keyword>
<organism evidence="2 3">
    <name type="scientific">Hypsibius exemplaris</name>
    <name type="common">Freshwater tardigrade</name>
    <dbReference type="NCBI Taxonomy" id="2072580"/>
    <lineage>
        <taxon>Eukaryota</taxon>
        <taxon>Metazoa</taxon>
        <taxon>Ecdysozoa</taxon>
        <taxon>Tardigrada</taxon>
        <taxon>Eutardigrada</taxon>
        <taxon>Parachela</taxon>
        <taxon>Hypsibioidea</taxon>
        <taxon>Hypsibiidae</taxon>
        <taxon>Hypsibius</taxon>
    </lineage>
</organism>
<evidence type="ECO:0000313" key="3">
    <source>
        <dbReference type="Proteomes" id="UP000192578"/>
    </source>
</evidence>
<sequence>MEVFKVKKISQAQAERLRNPELAEFDHDQDLEECVDLLLTDGASPLPVAPWSLHGQFNERRWDYFLLASAAIPVSILIPLLIWNAAQKIHDRMARPDAPRQRKYWQARINVIISHIVSDQTTTDQILIRGTLHSSEKTLGDEKDARAKPGVAVVHGWTNAPVHCFGTSMMRSCVRRMNCLKGVDVHVNSFGGARLMTVFSQLRQAVSGGGWRKPGAGRKLIVLEGGTNDIHSRALKWQTADAAANPSVSDAEFQFLRRVGIRFFNEKINQWVKSGDSAVAGVHFVNIWELGGFVEADLFGRGGNGIHCRYLPTSEQREQPRATYDPRMKYQNVIREEAQRMVDKKGL</sequence>
<keyword evidence="1" id="KW-0812">Transmembrane</keyword>
<name>A0A1W0X3G3_HYPEX</name>
<accession>A0A1W0X3G3</accession>
<feature type="transmembrane region" description="Helical" evidence="1">
    <location>
        <begin position="64"/>
        <end position="86"/>
    </location>
</feature>